<gene>
    <name evidence="1" type="ORF">HMPREF1316_1411</name>
</gene>
<dbReference type="AlphaFoldDB" id="U2TUK4"/>
<reference evidence="1 2" key="1">
    <citation type="submission" date="2013-08" db="EMBL/GenBank/DDBJ databases">
        <authorList>
            <person name="Durkin A.S."/>
            <person name="Haft D.R."/>
            <person name="McCorrison J."/>
            <person name="Torralba M."/>
            <person name="Gillis M."/>
            <person name="Haft D.H."/>
            <person name="Methe B."/>
            <person name="Sutton G."/>
            <person name="Nelson K.E."/>
        </authorList>
    </citation>
    <scope>NUCLEOTIDE SEQUENCE [LARGE SCALE GENOMIC DNA]</scope>
    <source>
        <strain evidence="1 2">F0195</strain>
    </source>
</reference>
<accession>U2TUK4</accession>
<evidence type="ECO:0000313" key="2">
    <source>
        <dbReference type="Proteomes" id="UP000016638"/>
    </source>
</evidence>
<organism evidence="1 2">
    <name type="scientific">Olsenella profusa F0195</name>
    <dbReference type="NCBI Taxonomy" id="1125712"/>
    <lineage>
        <taxon>Bacteria</taxon>
        <taxon>Bacillati</taxon>
        <taxon>Actinomycetota</taxon>
        <taxon>Coriobacteriia</taxon>
        <taxon>Coriobacteriales</taxon>
        <taxon>Atopobiaceae</taxon>
        <taxon>Olsenella</taxon>
    </lineage>
</organism>
<dbReference type="PATRIC" id="fig|1125712.3.peg.447"/>
<sequence length="39" mass="4288">MGRRLRSKLYRVTLHVHALLCVGGTPVPPRPLAPQGRSP</sequence>
<protein>
    <submittedName>
        <fullName evidence="1">Uncharacterized protein</fullName>
    </submittedName>
</protein>
<proteinExistence type="predicted"/>
<evidence type="ECO:0000313" key="1">
    <source>
        <dbReference type="EMBL" id="ERL10045.1"/>
    </source>
</evidence>
<comment type="caution">
    <text evidence="1">The sequence shown here is derived from an EMBL/GenBank/DDBJ whole genome shotgun (WGS) entry which is preliminary data.</text>
</comment>
<dbReference type="EMBL" id="AWEZ01000017">
    <property type="protein sequence ID" value="ERL10045.1"/>
    <property type="molecule type" value="Genomic_DNA"/>
</dbReference>
<keyword evidence="2" id="KW-1185">Reference proteome</keyword>
<name>U2TUK4_9ACTN</name>
<dbReference type="Proteomes" id="UP000016638">
    <property type="component" value="Unassembled WGS sequence"/>
</dbReference>